<organism evidence="2 3">
    <name type="scientific">Novosphingobium aerophilum</name>
    <dbReference type="NCBI Taxonomy" id="2839843"/>
    <lineage>
        <taxon>Bacteria</taxon>
        <taxon>Pseudomonadati</taxon>
        <taxon>Pseudomonadota</taxon>
        <taxon>Alphaproteobacteria</taxon>
        <taxon>Sphingomonadales</taxon>
        <taxon>Sphingomonadaceae</taxon>
        <taxon>Novosphingobium</taxon>
    </lineage>
</organism>
<name>A0A7X1KCB8_9SPHN</name>
<sequence>MAVGRRNRKASLFMPVENAGRAYQDITIGLLWHTLDSGNQGVNALTVSNMAIATAAARDLGLNPRFILFAPGRAGDAATTPDGHRIVRINRATVLTSTAYWKALGELDCMLDISAGDSYAEIYGGKRFFWMWLTKRLALQRRIPTVLSPQTIGPFHSQPYIRLAAGVMNDAELTVARDPMSLAAIKAIAPQAKALLAADVAFRLPYTPRPRATDGKIHVGVNVSGLLWHQSLSGGNAYRLPYDYATVMRALLDALVARPDIQVHLITHVVDRSLPHDSDGVIADELARNYPGAIRLADFAGPSEAKSYISGLDLLIAARMHACIAAFSSGVPVLPVAYSRKFIGLFGELLGYTHTLPHTGISQPDAIRFLLDRIDQRPAMAAEIAAGNARVAALLDGYVAALQRIFTAAIGRRA</sequence>
<dbReference type="Pfam" id="PF04230">
    <property type="entry name" value="PS_pyruv_trans"/>
    <property type="match status" value="1"/>
</dbReference>
<dbReference type="PANTHER" id="PTHR36836">
    <property type="entry name" value="COLANIC ACID BIOSYNTHESIS PROTEIN WCAK"/>
    <property type="match status" value="1"/>
</dbReference>
<dbReference type="Proteomes" id="UP000520156">
    <property type="component" value="Unassembled WGS sequence"/>
</dbReference>
<dbReference type="GO" id="GO:0016740">
    <property type="term" value="F:transferase activity"/>
    <property type="evidence" value="ECO:0007669"/>
    <property type="project" value="UniProtKB-KW"/>
</dbReference>
<dbReference type="AlphaFoldDB" id="A0A7X1KCB8"/>
<feature type="domain" description="Polysaccharide pyruvyl transferase" evidence="1">
    <location>
        <begin position="127"/>
        <end position="339"/>
    </location>
</feature>
<evidence type="ECO:0000313" key="2">
    <source>
        <dbReference type="EMBL" id="MBC2651937.1"/>
    </source>
</evidence>
<keyword evidence="2" id="KW-0808">Transferase</keyword>
<keyword evidence="3" id="KW-1185">Reference proteome</keyword>
<reference evidence="2 3" key="1">
    <citation type="submission" date="2020-08" db="EMBL/GenBank/DDBJ databases">
        <title>The genome sequence of Novosphingobium flavum 4Y4.</title>
        <authorList>
            <person name="Liu Y."/>
        </authorList>
    </citation>
    <scope>NUCLEOTIDE SEQUENCE [LARGE SCALE GENOMIC DNA]</scope>
    <source>
        <strain evidence="2 3">4Y4</strain>
    </source>
</reference>
<dbReference type="EMBL" id="JACLAU010000012">
    <property type="protein sequence ID" value="MBC2651937.1"/>
    <property type="molecule type" value="Genomic_DNA"/>
</dbReference>
<dbReference type="PANTHER" id="PTHR36836:SF1">
    <property type="entry name" value="COLANIC ACID BIOSYNTHESIS PROTEIN WCAK"/>
    <property type="match status" value="1"/>
</dbReference>
<dbReference type="InterPro" id="IPR007345">
    <property type="entry name" value="Polysacch_pyruvyl_Trfase"/>
</dbReference>
<gene>
    <name evidence="2" type="ORF">H7F49_09490</name>
</gene>
<evidence type="ECO:0000259" key="1">
    <source>
        <dbReference type="Pfam" id="PF04230"/>
    </source>
</evidence>
<evidence type="ECO:0000313" key="3">
    <source>
        <dbReference type="Proteomes" id="UP000520156"/>
    </source>
</evidence>
<accession>A0A7X1KCB8</accession>
<comment type="caution">
    <text evidence="2">The sequence shown here is derived from an EMBL/GenBank/DDBJ whole genome shotgun (WGS) entry which is preliminary data.</text>
</comment>
<protein>
    <submittedName>
        <fullName evidence="2">Polysaccharide pyruvyl transferase family protein</fullName>
    </submittedName>
</protein>
<dbReference type="RefSeq" id="WP_185683360.1">
    <property type="nucleotide sequence ID" value="NZ_JACLAU010000012.1"/>
</dbReference>
<proteinExistence type="predicted"/>